<sequence>TPVPPSVCSDPLSLRSDRSDPLSLRVTAVTPVPPRSWQRTPEPRALFSLDPTPVAGELRAERDPRTGALMGFTEVGLLPSVGLSASNSPSLLRPPGPPGEGLRGGISSCPFWPGTTPHPPRDPRPAPPRDPRPPPPRGGPAPRPPRAAPTAWRSCWARWVLGGRIWGGFGGSLCPPSLTAPPPPQEEAGTPPAPPPEPPEEVWAEMVDAASPVEGFEQLLPDPAHKWPFRPDPFQQRAALCLERGHSVLVAAHTSAGKTAVAEYAIALARRHMTRSVYTSPIKALSNQKFRDFRETFGDVGLLTGDVQLRPEAACLVMTTEILRSMLYNGSDAIRDLEWVIFDEVHYVNDDERGVVWEEVLILLPEHVKLVLLSATVPNALEFAQWVGRTKRRCVRVLSTPRRPVPLEHFLFTGNSSRTRHQLFQLLGPGGAFSTQGYYAAVEAKKEQSSKHAQSFGARQPTMAGPNPGQERGVWLALLETLRERELLPAVTFTFSRGRCEDQAAALGSLDLLSGPERGQVRQFLTRCLARLRGSDRRLPQVLQLSELLQRGIGVHHGGVLPLLKEVVEMLFSQGLVKVLFATETFAMGVNMPARTVVFDSIRKHDGNSFRDLLPGEYTQMSGRAGRRGLDATGTVIILCKGPVPELSDLHRMMLGRPSPLQSRFRLTYPMILLLLRAPALRPHDLMRRSFAEFPLRRDATVRAPRPGDPVWALGTSWCRTGGTGTPCCRGWGPLGTREHPSTQAGVTSGGSSRTFTTLVLSEKPPENGGAPPEPPPDVPYPEDLLLTRLFLPEGENGGTPMFEGFWGVPGGLWGFRGTPWVPEFILGGSWDPQTPPRDPQTHPVTPGPPSLSRQVLSELGYIAGGAVALGGRVAALLSTEQLVLTELLLGNVLAPLRPDESVALLSCLVTPGRGEPLPEGLPATLTQALERLRAVAARVGRLEQQHGLGPGPDDFVAQFGFSLVQVVYEWARGMPFADIARLAPVQEGTVVRAIQRLEELLRELRQAARVVGDPALAAKMEAAAAMIKRDIVFAASLYTQ</sequence>
<dbReference type="Pfam" id="PF17911">
    <property type="entry name" value="Ski2_N"/>
    <property type="match status" value="1"/>
</dbReference>
<dbReference type="PIRSF" id="PIRSF005198">
    <property type="entry name" value="Antiviral_helicase_SKI2"/>
    <property type="match status" value="1"/>
</dbReference>
<keyword evidence="2" id="KW-0963">Cytoplasm</keyword>
<feature type="region of interest" description="Disordered" evidence="9">
    <location>
        <begin position="80"/>
        <end position="149"/>
    </location>
</feature>
<dbReference type="FunFam" id="3.40.50.300:FF:000447">
    <property type="entry name" value="helicase SKI2W isoform X2"/>
    <property type="match status" value="1"/>
</dbReference>
<evidence type="ECO:0000313" key="10">
    <source>
        <dbReference type="Ensembl" id="ENSCMUP00000029456.1"/>
    </source>
</evidence>
<dbReference type="SMART" id="SM00490">
    <property type="entry name" value="HELICc"/>
    <property type="match status" value="1"/>
</dbReference>
<evidence type="ECO:0000256" key="8">
    <source>
        <dbReference type="ARBA" id="ARBA00047984"/>
    </source>
</evidence>
<evidence type="ECO:0000256" key="7">
    <source>
        <dbReference type="ARBA" id="ARBA00022884"/>
    </source>
</evidence>
<organism evidence="10 11">
    <name type="scientific">Corvus moneduloides</name>
    <name type="common">New Caledonian crow</name>
    <dbReference type="NCBI Taxonomy" id="1196302"/>
    <lineage>
        <taxon>Eukaryota</taxon>
        <taxon>Metazoa</taxon>
        <taxon>Chordata</taxon>
        <taxon>Craniata</taxon>
        <taxon>Vertebrata</taxon>
        <taxon>Euteleostomi</taxon>
        <taxon>Archelosauria</taxon>
        <taxon>Archosauria</taxon>
        <taxon>Dinosauria</taxon>
        <taxon>Saurischia</taxon>
        <taxon>Theropoda</taxon>
        <taxon>Coelurosauria</taxon>
        <taxon>Aves</taxon>
        <taxon>Neognathae</taxon>
        <taxon>Neoaves</taxon>
        <taxon>Telluraves</taxon>
        <taxon>Australaves</taxon>
        <taxon>Passeriformes</taxon>
        <taxon>Corvoidea</taxon>
        <taxon>Corvidae</taxon>
        <taxon>Corvus</taxon>
    </lineage>
</organism>
<keyword evidence="3" id="KW-0547">Nucleotide-binding</keyword>
<feature type="region of interest" description="Disordered" evidence="9">
    <location>
        <begin position="450"/>
        <end position="469"/>
    </location>
</feature>
<dbReference type="PANTHER" id="PTHR12131:SF1">
    <property type="entry name" value="ATP-DEPENDENT RNA HELICASE SUPV3L1, MITOCHONDRIAL-RELATED"/>
    <property type="match status" value="1"/>
</dbReference>
<dbReference type="InterPro" id="IPR011545">
    <property type="entry name" value="DEAD/DEAH_box_helicase_dom"/>
</dbReference>
<comment type="catalytic activity">
    <reaction evidence="8">
        <text>ATP + H2O = ADP + phosphate + H(+)</text>
        <dbReference type="Rhea" id="RHEA:13065"/>
        <dbReference type="ChEBI" id="CHEBI:15377"/>
        <dbReference type="ChEBI" id="CHEBI:15378"/>
        <dbReference type="ChEBI" id="CHEBI:30616"/>
        <dbReference type="ChEBI" id="CHEBI:43474"/>
        <dbReference type="ChEBI" id="CHEBI:456216"/>
        <dbReference type="EC" id="3.6.4.13"/>
    </reaction>
</comment>
<protein>
    <submittedName>
        <fullName evidence="10">Uncharacterized protein</fullName>
    </submittedName>
</protein>
<feature type="region of interest" description="Disordered" evidence="9">
    <location>
        <begin position="828"/>
        <end position="851"/>
    </location>
</feature>
<evidence type="ECO:0000256" key="9">
    <source>
        <dbReference type="SAM" id="MobiDB-lite"/>
    </source>
</evidence>
<feature type="compositionally biased region" description="Pro residues" evidence="9">
    <location>
        <begin position="133"/>
        <end position="147"/>
    </location>
</feature>
<evidence type="ECO:0000256" key="1">
    <source>
        <dbReference type="ARBA" id="ARBA00004496"/>
    </source>
</evidence>
<dbReference type="InterPro" id="IPR001650">
    <property type="entry name" value="Helicase_C-like"/>
</dbReference>
<dbReference type="Gene3D" id="1.10.3380.30">
    <property type="match status" value="1"/>
</dbReference>
<feature type="region of interest" description="Disordered" evidence="9">
    <location>
        <begin position="1"/>
        <end position="20"/>
    </location>
</feature>
<dbReference type="Pfam" id="PF00271">
    <property type="entry name" value="Helicase_C"/>
    <property type="match status" value="1"/>
</dbReference>
<dbReference type="GO" id="GO:0003723">
    <property type="term" value="F:RNA binding"/>
    <property type="evidence" value="ECO:0007669"/>
    <property type="project" value="UniProtKB-KW"/>
</dbReference>
<dbReference type="CDD" id="cd18795">
    <property type="entry name" value="SF2_C_Ski2"/>
    <property type="match status" value="1"/>
</dbReference>
<dbReference type="InterPro" id="IPR012961">
    <property type="entry name" value="Ski2/MTR4_C"/>
</dbReference>
<dbReference type="Pfam" id="PF00270">
    <property type="entry name" value="DEAD"/>
    <property type="match status" value="1"/>
</dbReference>
<name>A0A8U7NI48_CORMO</name>
<dbReference type="GO" id="GO:0016787">
    <property type="term" value="F:hydrolase activity"/>
    <property type="evidence" value="ECO:0007669"/>
    <property type="project" value="UniProtKB-KW"/>
</dbReference>
<dbReference type="Proteomes" id="UP000694553">
    <property type="component" value="Unassembled WGS sequence"/>
</dbReference>
<dbReference type="InterPro" id="IPR027417">
    <property type="entry name" value="P-loop_NTPase"/>
</dbReference>
<keyword evidence="11" id="KW-1185">Reference proteome</keyword>
<dbReference type="SMART" id="SM01142">
    <property type="entry name" value="DSHCT"/>
    <property type="match status" value="1"/>
</dbReference>
<feature type="region of interest" description="Disordered" evidence="9">
    <location>
        <begin position="33"/>
        <end position="66"/>
    </location>
</feature>
<feature type="compositionally biased region" description="Basic and acidic residues" evidence="9">
    <location>
        <begin position="119"/>
        <end position="132"/>
    </location>
</feature>
<reference evidence="10" key="3">
    <citation type="submission" date="2025-09" db="UniProtKB">
        <authorList>
            <consortium name="Ensembl"/>
        </authorList>
    </citation>
    <scope>IDENTIFICATION</scope>
</reference>
<dbReference type="AlphaFoldDB" id="A0A8U7NI48"/>
<evidence type="ECO:0000256" key="5">
    <source>
        <dbReference type="ARBA" id="ARBA00022806"/>
    </source>
</evidence>
<dbReference type="GO" id="GO:0003724">
    <property type="term" value="F:RNA helicase activity"/>
    <property type="evidence" value="ECO:0007669"/>
    <property type="project" value="UniProtKB-EC"/>
</dbReference>
<dbReference type="InterPro" id="IPR014001">
    <property type="entry name" value="Helicase_ATP-bd"/>
</dbReference>
<dbReference type="Gene3D" id="3.40.50.300">
    <property type="entry name" value="P-loop containing nucleotide triphosphate hydrolases"/>
    <property type="match status" value="2"/>
</dbReference>
<dbReference type="Ensembl" id="ENSCMUT00000037532.1">
    <property type="protein sequence ID" value="ENSCMUP00000029456.1"/>
    <property type="gene ID" value="ENSCMUG00000019958.1"/>
</dbReference>
<dbReference type="InterPro" id="IPR016438">
    <property type="entry name" value="SKI2-like"/>
</dbReference>
<dbReference type="InterPro" id="IPR050699">
    <property type="entry name" value="RNA-DNA_Helicase"/>
</dbReference>
<dbReference type="SMART" id="SM00487">
    <property type="entry name" value="DEXDc"/>
    <property type="match status" value="1"/>
</dbReference>
<dbReference type="GO" id="GO:0055087">
    <property type="term" value="C:Ski complex"/>
    <property type="evidence" value="ECO:0007669"/>
    <property type="project" value="TreeGrafter"/>
</dbReference>
<dbReference type="PANTHER" id="PTHR12131">
    <property type="entry name" value="ATP-DEPENDENT RNA AND DNA HELICASE"/>
    <property type="match status" value="1"/>
</dbReference>
<dbReference type="GO" id="GO:0070478">
    <property type="term" value="P:nuclear-transcribed mRNA catabolic process, 3'-5' exonucleolytic nonsense-mediated decay"/>
    <property type="evidence" value="ECO:0007669"/>
    <property type="project" value="TreeGrafter"/>
</dbReference>
<accession>A0A8U7NI48</accession>
<gene>
    <name evidence="10" type="primary">SKIC2</name>
</gene>
<reference evidence="10" key="2">
    <citation type="submission" date="2025-08" db="UniProtKB">
        <authorList>
            <consortium name="Ensembl"/>
        </authorList>
    </citation>
    <scope>IDENTIFICATION</scope>
</reference>
<evidence type="ECO:0000256" key="2">
    <source>
        <dbReference type="ARBA" id="ARBA00022490"/>
    </source>
</evidence>
<evidence type="ECO:0000256" key="6">
    <source>
        <dbReference type="ARBA" id="ARBA00022840"/>
    </source>
</evidence>
<dbReference type="PROSITE" id="PS51194">
    <property type="entry name" value="HELICASE_CTER"/>
    <property type="match status" value="1"/>
</dbReference>
<proteinExistence type="predicted"/>
<evidence type="ECO:0000256" key="3">
    <source>
        <dbReference type="ARBA" id="ARBA00022741"/>
    </source>
</evidence>
<dbReference type="PROSITE" id="PS51192">
    <property type="entry name" value="HELICASE_ATP_BIND_1"/>
    <property type="match status" value="1"/>
</dbReference>
<comment type="subcellular location">
    <subcellularLocation>
        <location evidence="1">Cytoplasm</location>
    </subcellularLocation>
</comment>
<dbReference type="FunFam" id="3.40.50.300:FF:000354">
    <property type="entry name" value="ATP-dependent RNA helicase SKI2"/>
    <property type="match status" value="1"/>
</dbReference>
<keyword evidence="4" id="KW-0378">Hydrolase</keyword>
<dbReference type="GO" id="GO:0005524">
    <property type="term" value="F:ATP binding"/>
    <property type="evidence" value="ECO:0007669"/>
    <property type="project" value="UniProtKB-KW"/>
</dbReference>
<dbReference type="SUPFAM" id="SSF52540">
    <property type="entry name" value="P-loop containing nucleoside triphosphate hydrolases"/>
    <property type="match status" value="1"/>
</dbReference>
<reference evidence="11" key="1">
    <citation type="submission" date="2019-10" db="EMBL/GenBank/DDBJ databases">
        <title>Corvus moneduloides (New Caledonian crow) genome, bCorMon1, primary haplotype.</title>
        <authorList>
            <person name="Rutz C."/>
            <person name="Fungtammasan C."/>
            <person name="Mountcastle J."/>
            <person name="Formenti G."/>
            <person name="Chow W."/>
            <person name="Howe K."/>
            <person name="Steele M.P."/>
            <person name="Fernandes J."/>
            <person name="Gilbert M.T.P."/>
            <person name="Fedrigo O."/>
            <person name="Jarvis E.D."/>
            <person name="Gemmell N."/>
        </authorList>
    </citation>
    <scope>NUCLEOTIDE SEQUENCE [LARGE SCALE GENOMIC DNA]</scope>
</reference>
<feature type="compositionally biased region" description="Pro residues" evidence="9">
    <location>
        <begin position="178"/>
        <end position="197"/>
    </location>
</feature>
<feature type="region of interest" description="Disordered" evidence="9">
    <location>
        <begin position="176"/>
        <end position="200"/>
    </location>
</feature>
<dbReference type="Pfam" id="PF08148">
    <property type="entry name" value="DSHCT"/>
    <property type="match status" value="1"/>
</dbReference>
<keyword evidence="5" id="KW-0347">Helicase</keyword>
<evidence type="ECO:0000313" key="11">
    <source>
        <dbReference type="Proteomes" id="UP000694553"/>
    </source>
</evidence>
<dbReference type="InterPro" id="IPR040801">
    <property type="entry name" value="Ski2_N"/>
</dbReference>
<evidence type="ECO:0000256" key="4">
    <source>
        <dbReference type="ARBA" id="ARBA00022801"/>
    </source>
</evidence>
<keyword evidence="7" id="KW-0694">RNA-binding</keyword>
<keyword evidence="6" id="KW-0067">ATP-binding</keyword>